<name>A0A8S5P569_9CAUD</name>
<proteinExistence type="predicted"/>
<reference evidence="1" key="1">
    <citation type="journal article" date="2021" name="Proc. Natl. Acad. Sci. U.S.A.">
        <title>A Catalog of Tens of Thousands of Viruses from Human Metagenomes Reveals Hidden Associations with Chronic Diseases.</title>
        <authorList>
            <person name="Tisza M.J."/>
            <person name="Buck C.B."/>
        </authorList>
    </citation>
    <scope>NUCLEOTIDE SEQUENCE</scope>
    <source>
        <strain evidence="1">CttEB8</strain>
    </source>
</reference>
<dbReference type="EMBL" id="BK015344">
    <property type="protein sequence ID" value="DAE02271.1"/>
    <property type="molecule type" value="Genomic_DNA"/>
</dbReference>
<protein>
    <submittedName>
        <fullName evidence="1">Uncharacterized protein</fullName>
    </submittedName>
</protein>
<evidence type="ECO:0000313" key="1">
    <source>
        <dbReference type="EMBL" id="DAE02271.1"/>
    </source>
</evidence>
<organism evidence="1">
    <name type="scientific">Herelleviridae sp. cttEB8</name>
    <dbReference type="NCBI Taxonomy" id="2825832"/>
    <lineage>
        <taxon>Viruses</taxon>
        <taxon>Duplodnaviria</taxon>
        <taxon>Heunggongvirae</taxon>
        <taxon>Uroviricota</taxon>
        <taxon>Caudoviricetes</taxon>
        <taxon>Herelleviridae</taxon>
    </lineage>
</organism>
<sequence length="31" mass="3692">MPNFGKFQKIRERIQSLPTRKLEMSLSQAKE</sequence>
<accession>A0A8S5P569</accession>